<dbReference type="SUPFAM" id="SSF52047">
    <property type="entry name" value="RNI-like"/>
    <property type="match status" value="1"/>
</dbReference>
<dbReference type="PROSITE" id="PS50181">
    <property type="entry name" value="FBOX"/>
    <property type="match status" value="1"/>
</dbReference>
<evidence type="ECO:0000313" key="3">
    <source>
        <dbReference type="Proteomes" id="UP001218188"/>
    </source>
</evidence>
<dbReference type="InterPro" id="IPR001810">
    <property type="entry name" value="F-box_dom"/>
</dbReference>
<dbReference type="Proteomes" id="UP001218188">
    <property type="component" value="Unassembled WGS sequence"/>
</dbReference>
<reference evidence="2" key="1">
    <citation type="submission" date="2023-03" db="EMBL/GenBank/DDBJ databases">
        <title>Massive genome expansion in bonnet fungi (Mycena s.s.) driven by repeated elements and novel gene families across ecological guilds.</title>
        <authorList>
            <consortium name="Lawrence Berkeley National Laboratory"/>
            <person name="Harder C.B."/>
            <person name="Miyauchi S."/>
            <person name="Viragh M."/>
            <person name="Kuo A."/>
            <person name="Thoen E."/>
            <person name="Andreopoulos B."/>
            <person name="Lu D."/>
            <person name="Skrede I."/>
            <person name="Drula E."/>
            <person name="Henrissat B."/>
            <person name="Morin E."/>
            <person name="Kohler A."/>
            <person name="Barry K."/>
            <person name="LaButti K."/>
            <person name="Morin E."/>
            <person name="Salamov A."/>
            <person name="Lipzen A."/>
            <person name="Mereny Z."/>
            <person name="Hegedus B."/>
            <person name="Baldrian P."/>
            <person name="Stursova M."/>
            <person name="Weitz H."/>
            <person name="Taylor A."/>
            <person name="Grigoriev I.V."/>
            <person name="Nagy L.G."/>
            <person name="Martin F."/>
            <person name="Kauserud H."/>
        </authorList>
    </citation>
    <scope>NUCLEOTIDE SEQUENCE</scope>
    <source>
        <strain evidence="2">CBHHK200</strain>
    </source>
</reference>
<sequence>MSASYPAESAPVLRLPTEILSSILVDVVDPSEADWLGLINARKKVVCVCSRWRAVAASTPILWTRIYVAPAFVPYFITESIRKTSGADIFLVINPHVFRTIEDSGAHRTLRFLLFPQFLELLVEPFRAEFHRVRSLEVFDGYRSQMFAVMERITTFRAERLSSLRLSASDTYSNGSPPLPLGIRPKQLSVRRVEPLWNTPELYREVTTLSLARLSWLSWSELQPVLQSNAALRELRLSNVRCSTPIAPECATLPEVTIFKLRYETEADRRFVGFIKMPSLESFELVVTGTGTLYRVALDMPNVLRTAASVLVDVDKYITDDLTALVALCTSARIIDLRECRPPPYRALLRLQTIPNFSLPLLRVLKISGSLTKEDAAALLAIPFGGELAVNEWVLGDWVCRQWRMVGGEVTAKVIEGDSGRAGLLCKFVRSLPEDIAAVNADLDLAEPPLSVYNYAAVRVLDGRPYDEHWAAVLTTIDVVTLFKLSIRSKSLFEIVMSHVRACQPSYNNSLQNATGGVEDRLSGLPVEMFAIILPELNLGDRLALSRTSRKLRALCSRELQTCVKDLLNRFNLGHAEIRFMQTATFAVLCGHCISHLVDHTFDPLSLDFVTPNVTYKSVVRFLELATGLEPRSALLNNLYTPDGTTDNVKFGYPTQSSFIRVSRSITDNALDGVTYAPFSHLIGAVTHYGLWLAYPQTSTRKCTMPNRDCLDFTDPATDERIQNDFAFLHPHFEIEFELRGPHECGRAWECPMTPRTTVDDGCLSIFFPNLPMGRTDAPLNTYPSKTSMSWSLGGHCCSLGMVSVLNKVEMAGWQQRQRFDGYERWKRQFEQALRFAESSD</sequence>
<feature type="domain" description="F-box" evidence="1">
    <location>
        <begin position="519"/>
        <end position="567"/>
    </location>
</feature>
<dbReference type="Pfam" id="PF12937">
    <property type="entry name" value="F-box-like"/>
    <property type="match status" value="1"/>
</dbReference>
<dbReference type="EMBL" id="JARJCM010000041">
    <property type="protein sequence ID" value="KAJ7036746.1"/>
    <property type="molecule type" value="Genomic_DNA"/>
</dbReference>
<accession>A0AAD6T0W4</accession>
<dbReference type="SMART" id="SM00256">
    <property type="entry name" value="FBOX"/>
    <property type="match status" value="2"/>
</dbReference>
<evidence type="ECO:0000313" key="2">
    <source>
        <dbReference type="EMBL" id="KAJ7036746.1"/>
    </source>
</evidence>
<dbReference type="AlphaFoldDB" id="A0AAD6T0W4"/>
<gene>
    <name evidence="2" type="ORF">C8F04DRAFT_1181092</name>
</gene>
<protein>
    <recommendedName>
        <fullName evidence="1">F-box domain-containing protein</fullName>
    </recommendedName>
</protein>
<dbReference type="SUPFAM" id="SSF81383">
    <property type="entry name" value="F-box domain"/>
    <property type="match status" value="1"/>
</dbReference>
<keyword evidence="3" id="KW-1185">Reference proteome</keyword>
<name>A0AAD6T0W4_9AGAR</name>
<evidence type="ECO:0000259" key="1">
    <source>
        <dbReference type="PROSITE" id="PS50181"/>
    </source>
</evidence>
<dbReference type="InterPro" id="IPR036047">
    <property type="entry name" value="F-box-like_dom_sf"/>
</dbReference>
<organism evidence="2 3">
    <name type="scientific">Mycena alexandri</name>
    <dbReference type="NCBI Taxonomy" id="1745969"/>
    <lineage>
        <taxon>Eukaryota</taxon>
        <taxon>Fungi</taxon>
        <taxon>Dikarya</taxon>
        <taxon>Basidiomycota</taxon>
        <taxon>Agaricomycotina</taxon>
        <taxon>Agaricomycetes</taxon>
        <taxon>Agaricomycetidae</taxon>
        <taxon>Agaricales</taxon>
        <taxon>Marasmiineae</taxon>
        <taxon>Mycenaceae</taxon>
        <taxon>Mycena</taxon>
    </lineage>
</organism>
<comment type="caution">
    <text evidence="2">The sequence shown here is derived from an EMBL/GenBank/DDBJ whole genome shotgun (WGS) entry which is preliminary data.</text>
</comment>
<proteinExistence type="predicted"/>